<feature type="domain" description="Major fimbrial subunit protein N-terminal" evidence="6">
    <location>
        <begin position="46"/>
        <end position="142"/>
    </location>
</feature>
<name>A0A6H0KPB0_9BACE</name>
<evidence type="ECO:0000256" key="2">
    <source>
        <dbReference type="ARBA" id="ARBA00006011"/>
    </source>
</evidence>
<dbReference type="PROSITE" id="PS51257">
    <property type="entry name" value="PROKAR_LIPOPROTEIN"/>
    <property type="match status" value="1"/>
</dbReference>
<comment type="subcellular location">
    <subcellularLocation>
        <location evidence="1">Fimbrium</location>
    </subcellularLocation>
</comment>
<evidence type="ECO:0000313" key="8">
    <source>
        <dbReference type="Proteomes" id="UP000501780"/>
    </source>
</evidence>
<dbReference type="RefSeq" id="WP_167963149.1">
    <property type="nucleotide sequence ID" value="NZ_CP050831.1"/>
</dbReference>
<evidence type="ECO:0000256" key="1">
    <source>
        <dbReference type="ARBA" id="ARBA00004561"/>
    </source>
</evidence>
<dbReference type="GO" id="GO:0009289">
    <property type="term" value="C:pilus"/>
    <property type="evidence" value="ECO:0007669"/>
    <property type="project" value="UniProtKB-SubCell"/>
</dbReference>
<sequence length="296" mass="33147">MKKINRIFITALTIAILSSCMSEEACPEKDNIYSFQIQIPSLTGSGNNESNDVVNTLDAYIFNNKGKSIRHFKRIEMNQEGMIRLALDATQEIGSVYFLANYPNIPDNEVATEADLINRSTSQTTESPDKYFMTSSFKSATTGSIREELSFTRSASRIDLSTGDNPLLEIDSITISNVADRSYLFPHSEHSTPENTRFTTYTRRFASSPARRTGETLKGLFYVYENGMETANVSVYGRYNGVNSRIDLDIPNIYRNYLYTITLKPVGQIIEGSIKTEGWQEGGEITAGNVHTKTII</sequence>
<dbReference type="EMBL" id="CP050831">
    <property type="protein sequence ID" value="QIU94861.1"/>
    <property type="molecule type" value="Genomic_DNA"/>
</dbReference>
<dbReference type="InterPro" id="IPR029141">
    <property type="entry name" value="FimA_N"/>
</dbReference>
<protein>
    <recommendedName>
        <fullName evidence="6">Major fimbrial subunit protein N-terminal domain-containing protein</fullName>
    </recommendedName>
</protein>
<keyword evidence="4" id="KW-0281">Fimbrium</keyword>
<feature type="chain" id="PRO_5026291834" description="Major fimbrial subunit protein N-terminal domain-containing protein" evidence="5">
    <location>
        <begin position="26"/>
        <end position="296"/>
    </location>
</feature>
<reference evidence="7 8" key="1">
    <citation type="submission" date="2020-03" db="EMBL/GenBank/DDBJ databases">
        <title>Genomic analysis of Bacteroides faecium CBA7301.</title>
        <authorList>
            <person name="Kim J."/>
            <person name="Roh S.W."/>
        </authorList>
    </citation>
    <scope>NUCLEOTIDE SEQUENCE [LARGE SCALE GENOMIC DNA]</scope>
    <source>
        <strain evidence="7 8">CBA7301</strain>
    </source>
</reference>
<evidence type="ECO:0000256" key="4">
    <source>
        <dbReference type="ARBA" id="ARBA00023263"/>
    </source>
</evidence>
<keyword evidence="3 5" id="KW-0732">Signal</keyword>
<evidence type="ECO:0000256" key="5">
    <source>
        <dbReference type="SAM" id="SignalP"/>
    </source>
</evidence>
<feature type="signal peptide" evidence="5">
    <location>
        <begin position="1"/>
        <end position="25"/>
    </location>
</feature>
<organism evidence="7 8">
    <name type="scientific">Bacteroides faecium</name>
    <dbReference type="NCBI Taxonomy" id="2715212"/>
    <lineage>
        <taxon>Bacteria</taxon>
        <taxon>Pseudomonadati</taxon>
        <taxon>Bacteroidota</taxon>
        <taxon>Bacteroidia</taxon>
        <taxon>Bacteroidales</taxon>
        <taxon>Bacteroidaceae</taxon>
        <taxon>Bacteroides</taxon>
    </lineage>
</organism>
<comment type="similarity">
    <text evidence="2">Belongs to the bacteroidetes fimbrillin superfamily. FimA/Mfa1 family.</text>
</comment>
<dbReference type="KEGG" id="bfc:BacF7301_12215"/>
<accession>A0A6H0KPB0</accession>
<evidence type="ECO:0000256" key="3">
    <source>
        <dbReference type="ARBA" id="ARBA00022729"/>
    </source>
</evidence>
<gene>
    <name evidence="7" type="ORF">BacF7301_12215</name>
</gene>
<dbReference type="Pfam" id="PF06321">
    <property type="entry name" value="P_gingi_FimA"/>
    <property type="match status" value="1"/>
</dbReference>
<evidence type="ECO:0000259" key="6">
    <source>
        <dbReference type="Pfam" id="PF06321"/>
    </source>
</evidence>
<dbReference type="AlphaFoldDB" id="A0A6H0KPB0"/>
<proteinExistence type="inferred from homology"/>
<keyword evidence="8" id="KW-1185">Reference proteome</keyword>
<dbReference type="Proteomes" id="UP000501780">
    <property type="component" value="Chromosome"/>
</dbReference>
<evidence type="ECO:0000313" key="7">
    <source>
        <dbReference type="EMBL" id="QIU94861.1"/>
    </source>
</evidence>